<sequence>MTADPIEHPRPAPDVMLQLRTATATEHQQLEDTLDLLDPGLTPARLIAVLGRMHAFWTTAEAGLDAWAAARPDDAADVDWSARRRSDLFAADLDALDAPPGPGPGPHLPAPASTAEALGTMYVLEGSTLGGVFIDRHLGTLPALAGVGRLSAFSPYGDQTGARWASFRRSVRDHVARGGDPDALVAAARRTFATMALWCTDVEQPASRAAGRPTDPGDASA</sequence>
<dbReference type="AlphaFoldDB" id="A0A1H0KBZ4"/>
<protein>
    <submittedName>
        <fullName evidence="1">Heme oxygenase</fullName>
    </submittedName>
</protein>
<dbReference type="Proteomes" id="UP000199088">
    <property type="component" value="Unassembled WGS sequence"/>
</dbReference>
<dbReference type="InterPro" id="IPR016084">
    <property type="entry name" value="Haem_Oase-like_multi-hlx"/>
</dbReference>
<reference evidence="2" key="1">
    <citation type="submission" date="2016-10" db="EMBL/GenBank/DDBJ databases">
        <authorList>
            <person name="Varghese N."/>
            <person name="Submissions S."/>
        </authorList>
    </citation>
    <scope>NUCLEOTIDE SEQUENCE [LARGE SCALE GENOMIC DNA]</scope>
    <source>
        <strain evidence="2">DSM 45843</strain>
    </source>
</reference>
<dbReference type="RefSeq" id="WP_165617542.1">
    <property type="nucleotide sequence ID" value="NZ_FNIR01000006.1"/>
</dbReference>
<evidence type="ECO:0000313" key="2">
    <source>
        <dbReference type="Proteomes" id="UP000199088"/>
    </source>
</evidence>
<organism evidence="1 2">
    <name type="scientific">Klenkia soli</name>
    <dbReference type="NCBI Taxonomy" id="1052260"/>
    <lineage>
        <taxon>Bacteria</taxon>
        <taxon>Bacillati</taxon>
        <taxon>Actinomycetota</taxon>
        <taxon>Actinomycetes</taxon>
        <taxon>Geodermatophilales</taxon>
        <taxon>Geodermatophilaceae</taxon>
        <taxon>Klenkia</taxon>
    </lineage>
</organism>
<dbReference type="EMBL" id="FNIR01000006">
    <property type="protein sequence ID" value="SDO53467.1"/>
    <property type="molecule type" value="Genomic_DNA"/>
</dbReference>
<proteinExistence type="predicted"/>
<gene>
    <name evidence="1" type="ORF">SAMN05660199_02097</name>
</gene>
<name>A0A1H0KBZ4_9ACTN</name>
<dbReference type="SUPFAM" id="SSF48613">
    <property type="entry name" value="Heme oxygenase-like"/>
    <property type="match status" value="1"/>
</dbReference>
<dbReference type="Gene3D" id="1.20.910.10">
    <property type="entry name" value="Heme oxygenase-like"/>
    <property type="match status" value="1"/>
</dbReference>
<evidence type="ECO:0000313" key="1">
    <source>
        <dbReference type="EMBL" id="SDO53467.1"/>
    </source>
</evidence>
<dbReference type="STRING" id="1052260.SAMN05660199_02097"/>
<accession>A0A1H0KBZ4</accession>
<dbReference type="CDD" id="cd19166">
    <property type="entry name" value="HemeO-bac"/>
    <property type="match status" value="1"/>
</dbReference>
<keyword evidence="2" id="KW-1185">Reference proteome</keyword>